<evidence type="ECO:0008006" key="4">
    <source>
        <dbReference type="Google" id="ProtNLM"/>
    </source>
</evidence>
<gene>
    <name evidence="2" type="ORF">RRG08_021019</name>
</gene>
<sequence length="586" mass="62817">MSIGPMSCGLCGALESHVCEDTVLNNGCADLQAVEDVWLKRYGCVHLPQNLQFVWTGAIAFRDSTSNVVTAIPLPSSDCATLRKHINIHQLLNSLITSIISGTSNDTMVPASILPASADPTDYPTFDCDELDTSDCGVMDSLCTTSFVGVVCPEHCKMCMNPIQTDAVTSGPITPGTMPDATADDTTKPPATGAMDTSSAAADSMSSAASDTTMPPVASTAAAPVCSDHLNGMDCSALPNVCGSVMAHSLCARSTVVCARQVKTVMLRVTVRLMILLLTSHNHTLAATTESLAKATERDRGGAKQCDTSDSRWSSSIIELSTFCYARHFHVELRTPPDPLPSSFPVTLGKRCQLIVSGGAYLFSSLLRRNPLRQQNVRETLRHSDRQASSAKTGNKNSELKSIACYGLTNRVSWLSTSGSISNSSLPSSKTPFSLPASCISSKAAAMLPGGVLGKSAAVPALLALLALLSSRVAFTLAGSGHSREAPDSTLDIGRLLFKQMRFRDLSSANHERVRARSPVFRLWLGYRPWRERDATTQLHTSRTALNKVLKRENDKMIVDNLAALISNMKGRDTNSQMRMPSLRFG</sequence>
<evidence type="ECO:0000313" key="2">
    <source>
        <dbReference type="EMBL" id="KAK3804435.1"/>
    </source>
</evidence>
<comment type="caution">
    <text evidence="2">The sequence shown here is derived from an EMBL/GenBank/DDBJ whole genome shotgun (WGS) entry which is preliminary data.</text>
</comment>
<dbReference type="AlphaFoldDB" id="A0AAE1EF77"/>
<organism evidence="2 3">
    <name type="scientific">Elysia crispata</name>
    <name type="common">lettuce slug</name>
    <dbReference type="NCBI Taxonomy" id="231223"/>
    <lineage>
        <taxon>Eukaryota</taxon>
        <taxon>Metazoa</taxon>
        <taxon>Spiralia</taxon>
        <taxon>Lophotrochozoa</taxon>
        <taxon>Mollusca</taxon>
        <taxon>Gastropoda</taxon>
        <taxon>Heterobranchia</taxon>
        <taxon>Euthyneura</taxon>
        <taxon>Panpulmonata</taxon>
        <taxon>Sacoglossa</taxon>
        <taxon>Placobranchoidea</taxon>
        <taxon>Plakobranchidae</taxon>
        <taxon>Elysia</taxon>
    </lineage>
</organism>
<evidence type="ECO:0000256" key="1">
    <source>
        <dbReference type="SAM" id="MobiDB-lite"/>
    </source>
</evidence>
<feature type="region of interest" description="Disordered" evidence="1">
    <location>
        <begin position="173"/>
        <end position="213"/>
    </location>
</feature>
<protein>
    <recommendedName>
        <fullName evidence="4">ShKT domain-containing protein</fullName>
    </recommendedName>
</protein>
<accession>A0AAE1EF77</accession>
<feature type="compositionally biased region" description="Low complexity" evidence="1">
    <location>
        <begin position="188"/>
        <end position="213"/>
    </location>
</feature>
<name>A0AAE1EF77_9GAST</name>
<reference evidence="2" key="1">
    <citation type="journal article" date="2023" name="G3 (Bethesda)">
        <title>A reference genome for the long-term kleptoplast-retaining sea slug Elysia crispata morphotype clarki.</title>
        <authorList>
            <person name="Eastman K.E."/>
            <person name="Pendleton A.L."/>
            <person name="Shaikh M.A."/>
            <person name="Suttiyut T."/>
            <person name="Ogas R."/>
            <person name="Tomko P."/>
            <person name="Gavelis G."/>
            <person name="Widhalm J.R."/>
            <person name="Wisecaver J.H."/>
        </authorList>
    </citation>
    <scope>NUCLEOTIDE SEQUENCE</scope>
    <source>
        <strain evidence="2">ECLA1</strain>
    </source>
</reference>
<dbReference type="Proteomes" id="UP001283361">
    <property type="component" value="Unassembled WGS sequence"/>
</dbReference>
<dbReference type="EMBL" id="JAWDGP010000011">
    <property type="protein sequence ID" value="KAK3804435.1"/>
    <property type="molecule type" value="Genomic_DNA"/>
</dbReference>
<proteinExistence type="predicted"/>
<keyword evidence="3" id="KW-1185">Reference proteome</keyword>
<evidence type="ECO:0000313" key="3">
    <source>
        <dbReference type="Proteomes" id="UP001283361"/>
    </source>
</evidence>